<dbReference type="AlphaFoldDB" id="A0AAE1G1I7"/>
<keyword evidence="9 13" id="KW-0472">Membrane</keyword>
<feature type="domain" description="Integrin alpha first immunoglubulin-like" evidence="15">
    <location>
        <begin position="280"/>
        <end position="430"/>
    </location>
</feature>
<evidence type="ECO:0000259" key="16">
    <source>
        <dbReference type="Pfam" id="PF20805"/>
    </source>
</evidence>
<comment type="similarity">
    <text evidence="2 13">Belongs to the integrin alpha chain family.</text>
</comment>
<dbReference type="Gene3D" id="2.60.40.1530">
    <property type="entry name" value="ntegrin, alpha v. Chain A, domain 4"/>
    <property type="match status" value="1"/>
</dbReference>
<dbReference type="SMART" id="SM00191">
    <property type="entry name" value="Int_alpha"/>
    <property type="match status" value="4"/>
</dbReference>
<keyword evidence="5" id="KW-0677">Repeat</keyword>
<protein>
    <recommendedName>
        <fullName evidence="20">Integrin alpha-2 domain-containing protein</fullName>
    </recommendedName>
</protein>
<feature type="repeat" description="FG-GAP" evidence="12">
    <location>
        <begin position="104"/>
        <end position="167"/>
    </location>
</feature>
<comment type="subcellular location">
    <subcellularLocation>
        <location evidence="1 13">Membrane</location>
        <topology evidence="1 13">Single-pass type I membrane protein</topology>
    </subcellularLocation>
</comment>
<keyword evidence="8 13" id="KW-0401">Integrin</keyword>
<feature type="region of interest" description="Disordered" evidence="14">
    <location>
        <begin position="760"/>
        <end position="859"/>
    </location>
</feature>
<evidence type="ECO:0000256" key="9">
    <source>
        <dbReference type="ARBA" id="ARBA00023136"/>
    </source>
</evidence>
<evidence type="ECO:0000256" key="13">
    <source>
        <dbReference type="RuleBase" id="RU003762"/>
    </source>
</evidence>
<dbReference type="Pfam" id="PF08441">
    <property type="entry name" value="Integrin_A_Ig_1"/>
    <property type="match status" value="1"/>
</dbReference>
<dbReference type="Gene3D" id="2.130.10.130">
    <property type="entry name" value="Integrin alpha, N-terminal"/>
    <property type="match status" value="1"/>
</dbReference>
<comment type="caution">
    <text evidence="18">The sequence shown here is derived from an EMBL/GenBank/DDBJ whole genome shotgun (WGS) entry which is preliminary data.</text>
</comment>
<dbReference type="Proteomes" id="UP001286313">
    <property type="component" value="Unassembled WGS sequence"/>
</dbReference>
<evidence type="ECO:0000256" key="10">
    <source>
        <dbReference type="ARBA" id="ARBA00023170"/>
    </source>
</evidence>
<dbReference type="Pfam" id="PF01839">
    <property type="entry name" value="FG-GAP"/>
    <property type="match status" value="3"/>
</dbReference>
<keyword evidence="19" id="KW-1185">Reference proteome</keyword>
<dbReference type="Pfam" id="PF20806">
    <property type="entry name" value="Integrin_A_Ig_3"/>
    <property type="match status" value="1"/>
</dbReference>
<keyword evidence="3 13" id="KW-0812">Transmembrane</keyword>
<feature type="repeat" description="FG-GAP" evidence="12">
    <location>
        <begin position="51"/>
        <end position="103"/>
    </location>
</feature>
<dbReference type="EMBL" id="JAWQEG010001021">
    <property type="protein sequence ID" value="KAK3883097.1"/>
    <property type="molecule type" value="Genomic_DNA"/>
</dbReference>
<feature type="repeat" description="FG-GAP" evidence="12">
    <location>
        <begin position="168"/>
        <end position="227"/>
    </location>
</feature>
<feature type="domain" description="Integrin alpha second immunoglobulin-like" evidence="16">
    <location>
        <begin position="438"/>
        <end position="587"/>
    </location>
</feature>
<dbReference type="Gene3D" id="1.20.5.930">
    <property type="entry name" value="Bicelle-embedded integrin alpha(iib) transmembrane segment"/>
    <property type="match status" value="1"/>
</dbReference>
<feature type="domain" description="Integrin alpha third immunoglobulin-like" evidence="17">
    <location>
        <begin position="623"/>
        <end position="908"/>
    </location>
</feature>
<keyword evidence="11" id="KW-0325">Glycoprotein</keyword>
<sequence>AWGYHRQGSCQAGFGTTLTQNGNRLYVGAVGSYYWQGQVFYQDLLNRQESLSTNEGPQADDMSYLGYSLTSGDFTGDGIEDVAVGMPRGNHLRGQVVVMDDRLNVVYNITGEQLGSYFGYSLASCDLDGDQLIDIVVGAPWTTVGDAHVYEEGAVYVYTHTKQHNHRLSSILRGQTSREHYGLSIVCLGDMNKDGFQDLAIGAPYGGKDRKDGAVYIYLGSKGGLDSSTPAQILLSETVTQGRVPTFGWSLAGGLDLDDNEYPDLVIGGYEGDAAIVIPTRPVVKAAVTLKYRSEGGIVQLDKLGCSLQDGTEVACVSLQYCITYTGYHVPPTLLMVASLTLDTQAEISPRMFFLLRERQSEHNTTVQLRKEVENCTTIYTYITSDVQDKLTPLVAEVRTTIHPSMNILPTGLPPPPILDPYTSTHTHRTSIYIKNNCGVDNLCVPDLSLDVHARQAEYVTGSLENLELEATVQNRGEDAFQSRVWFSVPQGSTFSKYEVLGNTRTDVTPFCSIASNIDTRPEMQVVCEVGNPLPQHSKVTILLSFQPLPQLLHNISALEFYVSATSASEESEGDARDNRVAVALPVTSRSVVDIRGISWPDGPFDYNISKYTPLSPPSTTTNPPTANSMGPEVVHIYEVTNLGPSPLEEVWIYLLWPSKTLDGQLLLYLLEKPIVVAEREEEVVCFGAQDDDINVLGLRIDEPPTTSPAHNHIEAEGNHQPSSFLVREKRSEKEEGERKRMRKRGERIEWREVEEERERWTRTKKETEENEERKKKDAKELEERRKRRDTDRLREEEEDRLGREEKEGPRREEKNRIGREEKEGLRIRRDTDKLEGEEEDGPGRDDKTGPGRETEDGIWGCGASQCTRVSCRTSLSRQGDKVVITTRSILWVHTLQKLDMPEVKISSRLVVLGRRDNQTWTGSVTSVVRVGLPESQRSLKWLVVAASILAGLLLLALLSALLWAMGFFKRKRPREGIEHEPLNSNKDYNGKS</sequence>
<dbReference type="InterPro" id="IPR013519">
    <property type="entry name" value="Int_alpha_beta-p"/>
</dbReference>
<evidence type="ECO:0000256" key="3">
    <source>
        <dbReference type="ARBA" id="ARBA00022692"/>
    </source>
</evidence>
<dbReference type="GO" id="GO:0007229">
    <property type="term" value="P:integrin-mediated signaling pathway"/>
    <property type="evidence" value="ECO:0007669"/>
    <property type="project" value="UniProtKB-KW"/>
</dbReference>
<dbReference type="InterPro" id="IPR032695">
    <property type="entry name" value="Integrin_dom_sf"/>
</dbReference>
<feature type="transmembrane region" description="Helical" evidence="13">
    <location>
        <begin position="942"/>
        <end position="965"/>
    </location>
</feature>
<accession>A0AAE1G1I7</accession>
<evidence type="ECO:0000313" key="18">
    <source>
        <dbReference type="EMBL" id="KAK3883097.1"/>
    </source>
</evidence>
<dbReference type="GO" id="GO:0048513">
    <property type="term" value="P:animal organ development"/>
    <property type="evidence" value="ECO:0007669"/>
    <property type="project" value="UniProtKB-ARBA"/>
</dbReference>
<evidence type="ECO:0000256" key="7">
    <source>
        <dbReference type="ARBA" id="ARBA00022989"/>
    </source>
</evidence>
<dbReference type="Pfam" id="PF20805">
    <property type="entry name" value="Integrin_A_Ig_2"/>
    <property type="match status" value="1"/>
</dbReference>
<dbReference type="Gene3D" id="2.60.40.1510">
    <property type="entry name" value="ntegrin, alpha v. Chain A, domain 3"/>
    <property type="match status" value="1"/>
</dbReference>
<dbReference type="PANTHER" id="PTHR23220:SF133">
    <property type="entry name" value="INTEGRIN ALPHA-PS2"/>
    <property type="match status" value="1"/>
</dbReference>
<dbReference type="SUPFAM" id="SSF69179">
    <property type="entry name" value="Integrin domains"/>
    <property type="match status" value="3"/>
</dbReference>
<evidence type="ECO:0000256" key="12">
    <source>
        <dbReference type="PROSITE-ProRule" id="PRU00803"/>
    </source>
</evidence>
<dbReference type="InterPro" id="IPR048286">
    <property type="entry name" value="Integrin_alpha_Ig-like_3"/>
</dbReference>
<evidence type="ECO:0000256" key="8">
    <source>
        <dbReference type="ARBA" id="ARBA00023037"/>
    </source>
</evidence>
<evidence type="ECO:0000313" key="19">
    <source>
        <dbReference type="Proteomes" id="UP001286313"/>
    </source>
</evidence>
<feature type="non-terminal residue" evidence="18">
    <location>
        <position position="1"/>
    </location>
</feature>
<dbReference type="InterPro" id="IPR000413">
    <property type="entry name" value="Integrin_alpha"/>
</dbReference>
<feature type="compositionally biased region" description="Basic and acidic residues" evidence="14">
    <location>
        <begin position="760"/>
        <end position="835"/>
    </location>
</feature>
<dbReference type="InterPro" id="IPR048285">
    <property type="entry name" value="Integrin_alpha_Ig-like_2"/>
</dbReference>
<dbReference type="InterPro" id="IPR013649">
    <property type="entry name" value="Integrin_alpha_Ig-like_1"/>
</dbReference>
<keyword evidence="4" id="KW-0732">Signal</keyword>
<evidence type="ECO:0000259" key="15">
    <source>
        <dbReference type="Pfam" id="PF08441"/>
    </source>
</evidence>
<feature type="region of interest" description="Disordered" evidence="14">
    <location>
        <begin position="703"/>
        <end position="742"/>
    </location>
</feature>
<dbReference type="SUPFAM" id="SSF69318">
    <property type="entry name" value="Integrin alpha N-terminal domain"/>
    <property type="match status" value="1"/>
</dbReference>
<evidence type="ECO:0000256" key="6">
    <source>
        <dbReference type="ARBA" id="ARBA00022889"/>
    </source>
</evidence>
<proteinExistence type="inferred from homology"/>
<evidence type="ECO:0000256" key="5">
    <source>
        <dbReference type="ARBA" id="ARBA00022737"/>
    </source>
</evidence>
<feature type="compositionally biased region" description="Basic and acidic residues" evidence="14">
    <location>
        <begin position="842"/>
        <end position="856"/>
    </location>
</feature>
<organism evidence="18 19">
    <name type="scientific">Petrolisthes cinctipes</name>
    <name type="common">Flat porcelain crab</name>
    <dbReference type="NCBI Taxonomy" id="88211"/>
    <lineage>
        <taxon>Eukaryota</taxon>
        <taxon>Metazoa</taxon>
        <taxon>Ecdysozoa</taxon>
        <taxon>Arthropoda</taxon>
        <taxon>Crustacea</taxon>
        <taxon>Multicrustacea</taxon>
        <taxon>Malacostraca</taxon>
        <taxon>Eumalacostraca</taxon>
        <taxon>Eucarida</taxon>
        <taxon>Decapoda</taxon>
        <taxon>Pleocyemata</taxon>
        <taxon>Anomura</taxon>
        <taxon>Galatheoidea</taxon>
        <taxon>Porcellanidae</taxon>
        <taxon>Petrolisthes</taxon>
    </lineage>
</organism>
<reference evidence="18" key="1">
    <citation type="submission" date="2023-10" db="EMBL/GenBank/DDBJ databases">
        <title>Genome assemblies of two species of porcelain crab, Petrolisthes cinctipes and Petrolisthes manimaculis (Anomura: Porcellanidae).</title>
        <authorList>
            <person name="Angst P."/>
        </authorList>
    </citation>
    <scope>NUCLEOTIDE SEQUENCE</scope>
    <source>
        <strain evidence="18">PB745_01</strain>
        <tissue evidence="18">Gill</tissue>
    </source>
</reference>
<evidence type="ECO:0000256" key="14">
    <source>
        <dbReference type="SAM" id="MobiDB-lite"/>
    </source>
</evidence>
<evidence type="ECO:0008006" key="20">
    <source>
        <dbReference type="Google" id="ProtNLM"/>
    </source>
</evidence>
<evidence type="ECO:0000259" key="17">
    <source>
        <dbReference type="Pfam" id="PF20806"/>
    </source>
</evidence>
<dbReference type="GO" id="GO:0007157">
    <property type="term" value="P:heterophilic cell-cell adhesion via plasma membrane cell adhesion molecules"/>
    <property type="evidence" value="ECO:0007669"/>
    <property type="project" value="UniProtKB-ARBA"/>
</dbReference>
<keyword evidence="10 13" id="KW-0675">Receptor</keyword>
<keyword evidence="6 13" id="KW-0130">Cell adhesion</keyword>
<gene>
    <name evidence="18" type="ORF">Pcinc_012561</name>
</gene>
<dbReference type="GO" id="GO:0007160">
    <property type="term" value="P:cell-matrix adhesion"/>
    <property type="evidence" value="ECO:0007669"/>
    <property type="project" value="TreeGrafter"/>
</dbReference>
<keyword evidence="7 13" id="KW-1133">Transmembrane helix</keyword>
<feature type="compositionally biased region" description="Basic and acidic residues" evidence="14">
    <location>
        <begin position="727"/>
        <end position="739"/>
    </location>
</feature>
<dbReference type="GO" id="GO:0008305">
    <property type="term" value="C:integrin complex"/>
    <property type="evidence" value="ECO:0007669"/>
    <property type="project" value="InterPro"/>
</dbReference>
<dbReference type="InterPro" id="IPR013517">
    <property type="entry name" value="FG-GAP"/>
</dbReference>
<dbReference type="GO" id="GO:0033627">
    <property type="term" value="P:cell adhesion mediated by integrin"/>
    <property type="evidence" value="ECO:0007669"/>
    <property type="project" value="TreeGrafter"/>
</dbReference>
<dbReference type="Gene3D" id="2.60.40.1460">
    <property type="entry name" value="Integrin domains. Chain A, domain 2"/>
    <property type="match status" value="1"/>
</dbReference>
<dbReference type="PRINTS" id="PR01185">
    <property type="entry name" value="INTEGRINA"/>
</dbReference>
<dbReference type="GO" id="GO:0009897">
    <property type="term" value="C:external side of plasma membrane"/>
    <property type="evidence" value="ECO:0007669"/>
    <property type="project" value="TreeGrafter"/>
</dbReference>
<evidence type="ECO:0000256" key="2">
    <source>
        <dbReference type="ARBA" id="ARBA00008054"/>
    </source>
</evidence>
<name>A0AAE1G1I7_PETCI</name>
<dbReference type="PANTHER" id="PTHR23220">
    <property type="entry name" value="INTEGRIN ALPHA"/>
    <property type="match status" value="1"/>
</dbReference>
<dbReference type="GO" id="GO:0005178">
    <property type="term" value="F:integrin binding"/>
    <property type="evidence" value="ECO:0007669"/>
    <property type="project" value="TreeGrafter"/>
</dbReference>
<evidence type="ECO:0000256" key="11">
    <source>
        <dbReference type="ARBA" id="ARBA00023180"/>
    </source>
</evidence>
<evidence type="ECO:0000256" key="1">
    <source>
        <dbReference type="ARBA" id="ARBA00004479"/>
    </source>
</evidence>
<evidence type="ECO:0000256" key="4">
    <source>
        <dbReference type="ARBA" id="ARBA00022729"/>
    </source>
</evidence>
<dbReference type="PROSITE" id="PS51470">
    <property type="entry name" value="FG_GAP"/>
    <property type="match status" value="3"/>
</dbReference>
<dbReference type="InterPro" id="IPR028994">
    <property type="entry name" value="Integrin_alpha_N"/>
</dbReference>